<dbReference type="InterPro" id="IPR001789">
    <property type="entry name" value="Sig_transdc_resp-reg_receiver"/>
</dbReference>
<dbReference type="RefSeq" id="WP_377390441.1">
    <property type="nucleotide sequence ID" value="NZ_JBHUIX010000011.1"/>
</dbReference>
<keyword evidence="9" id="KW-1185">Reference proteome</keyword>
<keyword evidence="4" id="KW-0238">DNA-binding</keyword>
<reference evidence="9" key="1">
    <citation type="journal article" date="2019" name="Int. J. Syst. Evol. Microbiol.">
        <title>The Global Catalogue of Microorganisms (GCM) 10K type strain sequencing project: providing services to taxonomists for standard genome sequencing and annotation.</title>
        <authorList>
            <consortium name="The Broad Institute Genomics Platform"/>
            <consortium name="The Broad Institute Genome Sequencing Center for Infectious Disease"/>
            <person name="Wu L."/>
            <person name="Ma J."/>
        </authorList>
    </citation>
    <scope>NUCLEOTIDE SEQUENCE [LARGE SCALE GENOMIC DNA]</scope>
    <source>
        <strain evidence="9">CCUG 55131</strain>
    </source>
</reference>
<evidence type="ECO:0000313" key="8">
    <source>
        <dbReference type="EMBL" id="MFD2174719.1"/>
    </source>
</evidence>
<name>A0ABW5AAH9_9RHOB</name>
<organism evidence="8 9">
    <name type="scientific">Rhodobacter lacus</name>
    <dbReference type="NCBI Taxonomy" id="1641972"/>
    <lineage>
        <taxon>Bacteria</taxon>
        <taxon>Pseudomonadati</taxon>
        <taxon>Pseudomonadota</taxon>
        <taxon>Alphaproteobacteria</taxon>
        <taxon>Rhodobacterales</taxon>
        <taxon>Rhodobacter group</taxon>
        <taxon>Rhodobacter</taxon>
    </lineage>
</organism>
<dbReference type="PANTHER" id="PTHR48111:SF1">
    <property type="entry name" value="TWO-COMPONENT RESPONSE REGULATOR ORR33"/>
    <property type="match status" value="1"/>
</dbReference>
<dbReference type="SMART" id="SM00448">
    <property type="entry name" value="REC"/>
    <property type="match status" value="2"/>
</dbReference>
<dbReference type="Gene3D" id="3.40.50.2300">
    <property type="match status" value="2"/>
</dbReference>
<keyword evidence="2" id="KW-0902">Two-component regulatory system</keyword>
<evidence type="ECO:0000256" key="6">
    <source>
        <dbReference type="PROSITE-ProRule" id="PRU00169"/>
    </source>
</evidence>
<evidence type="ECO:0000256" key="5">
    <source>
        <dbReference type="ARBA" id="ARBA00023163"/>
    </source>
</evidence>
<evidence type="ECO:0000256" key="4">
    <source>
        <dbReference type="ARBA" id="ARBA00023125"/>
    </source>
</evidence>
<keyword evidence="1 6" id="KW-0597">Phosphoprotein</keyword>
<dbReference type="SUPFAM" id="SSF52172">
    <property type="entry name" value="CheY-like"/>
    <property type="match status" value="2"/>
</dbReference>
<evidence type="ECO:0000259" key="7">
    <source>
        <dbReference type="PROSITE" id="PS50110"/>
    </source>
</evidence>
<dbReference type="Pfam" id="PF00072">
    <property type="entry name" value="Response_reg"/>
    <property type="match status" value="2"/>
</dbReference>
<accession>A0ABW5AAH9</accession>
<dbReference type="InterPro" id="IPR039420">
    <property type="entry name" value="WalR-like"/>
</dbReference>
<comment type="caution">
    <text evidence="8">The sequence shown here is derived from an EMBL/GenBank/DDBJ whole genome shotgun (WGS) entry which is preliminary data.</text>
</comment>
<dbReference type="PANTHER" id="PTHR48111">
    <property type="entry name" value="REGULATOR OF RPOS"/>
    <property type="match status" value="1"/>
</dbReference>
<protein>
    <submittedName>
        <fullName evidence="8">Response regulator transcription factor</fullName>
    </submittedName>
</protein>
<evidence type="ECO:0000256" key="2">
    <source>
        <dbReference type="ARBA" id="ARBA00023012"/>
    </source>
</evidence>
<keyword evidence="5" id="KW-0804">Transcription</keyword>
<evidence type="ECO:0000256" key="1">
    <source>
        <dbReference type="ARBA" id="ARBA00022553"/>
    </source>
</evidence>
<dbReference type="CDD" id="cd17574">
    <property type="entry name" value="REC_OmpR"/>
    <property type="match status" value="1"/>
</dbReference>
<feature type="modified residue" description="4-aspartylphosphate" evidence="6">
    <location>
        <position position="180"/>
    </location>
</feature>
<keyword evidence="3" id="KW-0805">Transcription regulation</keyword>
<feature type="domain" description="Response regulatory" evidence="7">
    <location>
        <begin position="132"/>
        <end position="248"/>
    </location>
</feature>
<dbReference type="PROSITE" id="PS50110">
    <property type="entry name" value="RESPONSE_REGULATORY"/>
    <property type="match status" value="2"/>
</dbReference>
<dbReference type="EMBL" id="JBHUIX010000011">
    <property type="protein sequence ID" value="MFD2174719.1"/>
    <property type="molecule type" value="Genomic_DNA"/>
</dbReference>
<feature type="domain" description="Response regulatory" evidence="7">
    <location>
        <begin position="254"/>
        <end position="370"/>
    </location>
</feature>
<sequence length="378" mass="39961">MPASAEAAFLDRLRQGYLLHLSGELQHFESVAGRSTPPDAALREDLRARAHKLAGNGATYGLPEISTAGRALEEAIDAGGDAQILPLLGALIAVCRAAGSAPQTAPAGVSGAEAAPAPDLPLAKAAPGRLPRVLIVDDDAQVRAALAVLLEGAAEIAMAEDAETALAMMCETCPDLLLLDDQMPGAMTGLKLQERISVMRALRTVRTVMITASDQSEAVIRALTAGAVDYIVKPINAEEVRTRLRERLNRIAKKVFIVDDDPAISDLLSRKFVSAGYSVEVFGDGMSALAAIRADAPNLVILDRMLPRLDGTTVLQEIRADAALNALPVVMLSARRQERDVLAGLALGATDYVVKPFNPQEMIVRCVRLLEARAADAA</sequence>
<dbReference type="Proteomes" id="UP001597413">
    <property type="component" value="Unassembled WGS sequence"/>
</dbReference>
<evidence type="ECO:0000256" key="3">
    <source>
        <dbReference type="ARBA" id="ARBA00023015"/>
    </source>
</evidence>
<evidence type="ECO:0000313" key="9">
    <source>
        <dbReference type="Proteomes" id="UP001597413"/>
    </source>
</evidence>
<proteinExistence type="predicted"/>
<dbReference type="InterPro" id="IPR036641">
    <property type="entry name" value="HPT_dom_sf"/>
</dbReference>
<dbReference type="SUPFAM" id="SSF47226">
    <property type="entry name" value="Histidine-containing phosphotransfer domain, HPT domain"/>
    <property type="match status" value="1"/>
</dbReference>
<dbReference type="Gene3D" id="1.20.120.160">
    <property type="entry name" value="HPT domain"/>
    <property type="match status" value="1"/>
</dbReference>
<gene>
    <name evidence="8" type="ORF">ACFSM0_11495</name>
</gene>
<dbReference type="InterPro" id="IPR011006">
    <property type="entry name" value="CheY-like_superfamily"/>
</dbReference>
<feature type="modified residue" description="4-aspartylphosphate" evidence="6">
    <location>
        <position position="303"/>
    </location>
</feature>